<dbReference type="SUPFAM" id="SSF53850">
    <property type="entry name" value="Periplasmic binding protein-like II"/>
    <property type="match status" value="1"/>
</dbReference>
<dbReference type="InterPro" id="IPR001638">
    <property type="entry name" value="Solute-binding_3/MltF_N"/>
</dbReference>
<accession>R9PHG0</accession>
<dbReference type="EMBL" id="BARX01000003">
    <property type="protein sequence ID" value="GAD00698.1"/>
    <property type="molecule type" value="Genomic_DNA"/>
</dbReference>
<evidence type="ECO:0000313" key="2">
    <source>
        <dbReference type="EMBL" id="GAD00698.1"/>
    </source>
</evidence>
<name>R9PHG0_AGAAL</name>
<dbReference type="Gene3D" id="3.40.190.10">
    <property type="entry name" value="Periplasmic binding protein-like II"/>
    <property type="match status" value="2"/>
</dbReference>
<dbReference type="Proteomes" id="UP000014461">
    <property type="component" value="Unassembled WGS sequence"/>
</dbReference>
<dbReference type="PANTHER" id="PTHR38834">
    <property type="entry name" value="PERIPLASMIC SUBSTRATE BINDING PROTEIN FAMILY 3"/>
    <property type="match status" value="1"/>
</dbReference>
<dbReference type="STRING" id="1331007.AALB_0778"/>
<protein>
    <recommendedName>
        <fullName evidence="1">Solute-binding protein family 3/N-terminal domain-containing protein</fullName>
    </recommendedName>
</protein>
<keyword evidence="3" id="KW-1185">Reference proteome</keyword>
<sequence>MVDIVYSLAKRLNINAKLEIVPEARALKTAYHNHNTMVFSFSRNAERDQKLNWIGPVLIKTWGLYGLKSNPNTYEKLADYPTIGVANGDIRHEWLAQQGLNNLSVNSSHKLNIQLLARKRIKTIAYESAGLQIVASELGIDPSSFILLRELKQQAVYIAMSNQFNDTEQWQQAFKDMQAEGELQQIATKWRQKIKQEHNINAQLNNGILMLK</sequence>
<evidence type="ECO:0000313" key="3">
    <source>
        <dbReference type="Proteomes" id="UP000014461"/>
    </source>
</evidence>
<evidence type="ECO:0000259" key="1">
    <source>
        <dbReference type="Pfam" id="PF00497"/>
    </source>
</evidence>
<dbReference type="PANTHER" id="PTHR38834:SF3">
    <property type="entry name" value="SOLUTE-BINDING PROTEIN FAMILY 3_N-TERMINAL DOMAIN-CONTAINING PROTEIN"/>
    <property type="match status" value="1"/>
</dbReference>
<dbReference type="Pfam" id="PF00497">
    <property type="entry name" value="SBP_bac_3"/>
    <property type="match status" value="1"/>
</dbReference>
<dbReference type="AlphaFoldDB" id="R9PHG0"/>
<organism evidence="2 3">
    <name type="scientific">Agarivorans albus MKT 106</name>
    <dbReference type="NCBI Taxonomy" id="1331007"/>
    <lineage>
        <taxon>Bacteria</taxon>
        <taxon>Pseudomonadati</taxon>
        <taxon>Pseudomonadota</taxon>
        <taxon>Gammaproteobacteria</taxon>
        <taxon>Alteromonadales</taxon>
        <taxon>Alteromonadaceae</taxon>
        <taxon>Agarivorans</taxon>
    </lineage>
</organism>
<reference evidence="2" key="1">
    <citation type="journal article" date="2013" name="Genome Announc.">
        <title>Draft Genome Sequence of Agarivorans albus Strain MKT 106T, an Agarolytic Marine Bacterium.</title>
        <authorList>
            <person name="Yasuike M."/>
            <person name="Nakamura Y."/>
            <person name="Kai W."/>
            <person name="Fujiwara A."/>
            <person name="Fukui Y."/>
            <person name="Satomi M."/>
            <person name="Sano M."/>
        </authorList>
    </citation>
    <scope>NUCLEOTIDE SEQUENCE [LARGE SCALE GENOMIC DNA]</scope>
</reference>
<proteinExistence type="predicted"/>
<comment type="caution">
    <text evidence="2">The sequence shown here is derived from an EMBL/GenBank/DDBJ whole genome shotgun (WGS) entry which is preliminary data.</text>
</comment>
<gene>
    <name evidence="2" type="ORF">AALB_0778</name>
</gene>
<feature type="domain" description="Solute-binding protein family 3/N-terminal" evidence="1">
    <location>
        <begin position="2"/>
        <end position="191"/>
    </location>
</feature>